<accession>A0A2Z4FNB6</accession>
<proteinExistence type="predicted"/>
<protein>
    <submittedName>
        <fullName evidence="1">Uncharacterized protein</fullName>
    </submittedName>
</protein>
<dbReference type="GO" id="GO:0005524">
    <property type="term" value="F:ATP binding"/>
    <property type="evidence" value="ECO:0007669"/>
    <property type="project" value="InterPro"/>
</dbReference>
<dbReference type="EMBL" id="CP030032">
    <property type="protein sequence ID" value="AWV90487.1"/>
    <property type="molecule type" value="Genomic_DNA"/>
</dbReference>
<dbReference type="SUPFAM" id="SSF56112">
    <property type="entry name" value="Protein kinase-like (PK-like)"/>
    <property type="match status" value="1"/>
</dbReference>
<evidence type="ECO:0000313" key="2">
    <source>
        <dbReference type="Proteomes" id="UP000249799"/>
    </source>
</evidence>
<keyword evidence="2" id="KW-1185">Reference proteome</keyword>
<dbReference type="KEGG" id="bsed:DN745_14580"/>
<dbReference type="AlphaFoldDB" id="A0A2Z4FNB6"/>
<dbReference type="RefSeq" id="WP_111335969.1">
    <property type="nucleotide sequence ID" value="NZ_CP030032.1"/>
</dbReference>
<gene>
    <name evidence="1" type="ORF">DN745_14580</name>
</gene>
<dbReference type="SMART" id="SM00220">
    <property type="entry name" value="S_TKc"/>
    <property type="match status" value="1"/>
</dbReference>
<name>A0A2Z4FNB6_9DELT</name>
<dbReference type="Gene3D" id="1.10.510.10">
    <property type="entry name" value="Transferase(Phosphotransferase) domain 1"/>
    <property type="match status" value="1"/>
</dbReference>
<dbReference type="OrthoDB" id="5518634at2"/>
<sequence>MSEQNFLVDAEGGSARFRVLGLLANGRSYQIVGVEDTQADTASEQTLCARAVLYDTGYSTDADYVRIRREAVREEWAFLEKMNSPLLPTPIALLNVGIAPEDLPEIEDAESMADEPQVEPVLVCDWQDGLTIFEWIRREHPEGLPSEQALDLMGELVAFLQSVHTAGYVFRDLDPRHFIVGEADEAAADSVDGEASSPKMTLTRVVGFGNATLIAERPNQAKFHYNESPYVAPEVRGDRSGTMLRTGADSYALGALLSFILTGEEPRTVVENPLGQLAYERLSNLDPPGLSLLVARLIQPHGKNRIARMERLAKYATRENLPTMQTKGFGMLLLPAPFSGVEDPKNNRALHSKLSAGPLISIEPDANNRVAERASESAQDPDSASFFADRMPLSWSLAAAGLGVVSVVVLIVLGAI</sequence>
<dbReference type="InterPro" id="IPR011009">
    <property type="entry name" value="Kinase-like_dom_sf"/>
</dbReference>
<reference evidence="1 2" key="1">
    <citation type="submission" date="2018-06" db="EMBL/GenBank/DDBJ databases">
        <title>Lujinxingia sediminis gen. nov. sp. nov., a new facultative anaerobic member of the class Deltaproteobacteria, and proposal of Lujinxingaceae fam. nov.</title>
        <authorList>
            <person name="Guo L.-Y."/>
            <person name="Li C.-M."/>
            <person name="Wang S."/>
            <person name="Du Z.-J."/>
        </authorList>
    </citation>
    <scope>NUCLEOTIDE SEQUENCE [LARGE SCALE GENOMIC DNA]</scope>
    <source>
        <strain evidence="1 2">FA350</strain>
    </source>
</reference>
<dbReference type="PROSITE" id="PS50011">
    <property type="entry name" value="PROTEIN_KINASE_DOM"/>
    <property type="match status" value="1"/>
</dbReference>
<evidence type="ECO:0000313" key="1">
    <source>
        <dbReference type="EMBL" id="AWV90487.1"/>
    </source>
</evidence>
<dbReference type="GO" id="GO:0004672">
    <property type="term" value="F:protein kinase activity"/>
    <property type="evidence" value="ECO:0007669"/>
    <property type="project" value="InterPro"/>
</dbReference>
<organism evidence="1 2">
    <name type="scientific">Bradymonas sediminis</name>
    <dbReference type="NCBI Taxonomy" id="1548548"/>
    <lineage>
        <taxon>Bacteria</taxon>
        <taxon>Deltaproteobacteria</taxon>
        <taxon>Bradymonadales</taxon>
        <taxon>Bradymonadaceae</taxon>
        <taxon>Bradymonas</taxon>
    </lineage>
</organism>
<dbReference type="Proteomes" id="UP000249799">
    <property type="component" value="Chromosome"/>
</dbReference>
<dbReference type="InterPro" id="IPR000719">
    <property type="entry name" value="Prot_kinase_dom"/>
</dbReference>